<dbReference type="InterPro" id="IPR020635">
    <property type="entry name" value="Tyr_kinase_cat_dom"/>
</dbReference>
<dbReference type="Pfam" id="PF00017">
    <property type="entry name" value="SH2"/>
    <property type="match status" value="1"/>
</dbReference>
<dbReference type="InterPro" id="IPR011009">
    <property type="entry name" value="Kinase-like_dom_sf"/>
</dbReference>
<proteinExistence type="inferred from homology"/>
<keyword evidence="5 8" id="KW-0829">Tyrosine-protein kinase</keyword>
<evidence type="ECO:0000256" key="9">
    <source>
        <dbReference type="SAM" id="MobiDB-lite"/>
    </source>
</evidence>
<evidence type="ECO:0000313" key="12">
    <source>
        <dbReference type="EMBL" id="CAJ0577226.1"/>
    </source>
</evidence>
<evidence type="ECO:0000256" key="7">
    <source>
        <dbReference type="PROSITE-ProRule" id="PRU00191"/>
    </source>
</evidence>
<evidence type="ECO:0000259" key="10">
    <source>
        <dbReference type="PROSITE" id="PS50001"/>
    </source>
</evidence>
<evidence type="ECO:0000313" key="13">
    <source>
        <dbReference type="Proteomes" id="UP001177023"/>
    </source>
</evidence>
<dbReference type="CDD" id="cd10361">
    <property type="entry name" value="SH2_Fps_family"/>
    <property type="match status" value="1"/>
</dbReference>
<dbReference type="PROSITE" id="PS50001">
    <property type="entry name" value="SH2"/>
    <property type="match status" value="1"/>
</dbReference>
<keyword evidence="1 8" id="KW-0808">Transferase</keyword>
<dbReference type="AlphaFoldDB" id="A0AA36CXL2"/>
<dbReference type="GO" id="GO:0004715">
    <property type="term" value="F:non-membrane spanning protein tyrosine kinase activity"/>
    <property type="evidence" value="ECO:0007669"/>
    <property type="project" value="UniProtKB-EC"/>
</dbReference>
<reference evidence="12" key="1">
    <citation type="submission" date="2023-06" db="EMBL/GenBank/DDBJ databases">
        <authorList>
            <person name="Delattre M."/>
        </authorList>
    </citation>
    <scope>NUCLEOTIDE SEQUENCE</scope>
    <source>
        <strain evidence="12">AF72</strain>
    </source>
</reference>
<feature type="compositionally biased region" description="Basic and acidic residues" evidence="9">
    <location>
        <begin position="427"/>
        <end position="436"/>
    </location>
</feature>
<dbReference type="SMART" id="SM00219">
    <property type="entry name" value="TyrKc"/>
    <property type="match status" value="1"/>
</dbReference>
<name>A0AA36CXL2_9BILA</name>
<dbReference type="FunFam" id="1.10.510.10:FF:000974">
    <property type="entry name" value="Tyrosine-protein kinase"/>
    <property type="match status" value="1"/>
</dbReference>
<dbReference type="CDD" id="cd00192">
    <property type="entry name" value="PTKc"/>
    <property type="match status" value="1"/>
</dbReference>
<comment type="catalytic activity">
    <reaction evidence="6 8">
        <text>L-tyrosyl-[protein] + ATP = O-phospho-L-tyrosyl-[protein] + ADP + H(+)</text>
        <dbReference type="Rhea" id="RHEA:10596"/>
        <dbReference type="Rhea" id="RHEA-COMP:10136"/>
        <dbReference type="Rhea" id="RHEA-COMP:20101"/>
        <dbReference type="ChEBI" id="CHEBI:15378"/>
        <dbReference type="ChEBI" id="CHEBI:30616"/>
        <dbReference type="ChEBI" id="CHEBI:46858"/>
        <dbReference type="ChEBI" id="CHEBI:61978"/>
        <dbReference type="ChEBI" id="CHEBI:456216"/>
        <dbReference type="EC" id="2.7.10.2"/>
    </reaction>
</comment>
<evidence type="ECO:0000256" key="8">
    <source>
        <dbReference type="RuleBase" id="RU362096"/>
    </source>
</evidence>
<evidence type="ECO:0000256" key="1">
    <source>
        <dbReference type="ARBA" id="ARBA00022679"/>
    </source>
</evidence>
<comment type="caution">
    <text evidence="12">The sequence shown here is derived from an EMBL/GenBank/DDBJ whole genome shotgun (WGS) entry which is preliminary data.</text>
</comment>
<comment type="similarity">
    <text evidence="8">Belongs to the protein kinase superfamily. Tyr protein kinase family.</text>
</comment>
<dbReference type="PRINTS" id="PR00109">
    <property type="entry name" value="TYRKINASE"/>
</dbReference>
<feature type="domain" description="Protein kinase" evidence="11">
    <location>
        <begin position="115"/>
        <end position="398"/>
    </location>
</feature>
<evidence type="ECO:0000256" key="5">
    <source>
        <dbReference type="ARBA" id="ARBA00023137"/>
    </source>
</evidence>
<dbReference type="EC" id="2.7.10.2" evidence="8"/>
<feature type="region of interest" description="Disordered" evidence="9">
    <location>
        <begin position="140"/>
        <end position="167"/>
    </location>
</feature>
<dbReference type="InterPro" id="IPR035849">
    <property type="entry name" value="Fes/Fps/Fer_SH2"/>
</dbReference>
<keyword evidence="4 8" id="KW-0067">ATP-binding</keyword>
<protein>
    <recommendedName>
        <fullName evidence="8">Tyrosine-protein kinase</fullName>
        <ecNumber evidence="8">2.7.10.2</ecNumber>
    </recommendedName>
</protein>
<dbReference type="SMART" id="SM00252">
    <property type="entry name" value="SH2"/>
    <property type="match status" value="1"/>
</dbReference>
<feature type="compositionally biased region" description="Low complexity" evidence="9">
    <location>
        <begin position="437"/>
        <end position="446"/>
    </location>
</feature>
<dbReference type="InterPro" id="IPR000719">
    <property type="entry name" value="Prot_kinase_dom"/>
</dbReference>
<dbReference type="Gene3D" id="3.30.505.10">
    <property type="entry name" value="SH2 domain"/>
    <property type="match status" value="1"/>
</dbReference>
<dbReference type="Gene3D" id="1.10.510.10">
    <property type="entry name" value="Transferase(Phosphotransferase) domain 1"/>
    <property type="match status" value="1"/>
</dbReference>
<dbReference type="PANTHER" id="PTHR24418">
    <property type="entry name" value="TYROSINE-PROTEIN KINASE"/>
    <property type="match status" value="1"/>
</dbReference>
<dbReference type="InterPro" id="IPR008266">
    <property type="entry name" value="Tyr_kinase_AS"/>
</dbReference>
<keyword evidence="13" id="KW-1185">Reference proteome</keyword>
<dbReference type="SUPFAM" id="SSF55550">
    <property type="entry name" value="SH2 domain"/>
    <property type="match status" value="1"/>
</dbReference>
<feature type="non-terminal residue" evidence="12">
    <location>
        <position position="772"/>
    </location>
</feature>
<keyword evidence="3 8" id="KW-0418">Kinase</keyword>
<dbReference type="InterPro" id="IPR000980">
    <property type="entry name" value="SH2"/>
</dbReference>
<feature type="region of interest" description="Disordered" evidence="9">
    <location>
        <begin position="407"/>
        <end position="450"/>
    </location>
</feature>
<evidence type="ECO:0000259" key="11">
    <source>
        <dbReference type="PROSITE" id="PS50011"/>
    </source>
</evidence>
<gene>
    <name evidence="12" type="ORF">MSPICULIGERA_LOCUS15504</name>
</gene>
<dbReference type="Pfam" id="PF07714">
    <property type="entry name" value="PK_Tyr_Ser-Thr"/>
    <property type="match status" value="1"/>
</dbReference>
<dbReference type="Proteomes" id="UP001177023">
    <property type="component" value="Unassembled WGS sequence"/>
</dbReference>
<dbReference type="GO" id="GO:0005524">
    <property type="term" value="F:ATP binding"/>
    <property type="evidence" value="ECO:0007669"/>
    <property type="project" value="UniProtKB-KW"/>
</dbReference>
<sequence>MASEDDDETKLAYYHGHLLDEDADKLLKDDGDYLLHCRFEKGQAKPRYCLVVRAKEENRRYMVKRSEKGFKITGHARVFTSILQMMDHFISKGIDDHTLDRPIGRSKFQLHHKDIRLVKKLGAGAYGTVYKGVLVQKTSKAPSKEGKSQGRLSRSPAHGSSDEKVRKTVAVKRIESEGTDEQALTDMMKEARVMQLYFHNNIVKFYGYIIDRKPYLLVMEYCDGGSVEDRLRDDGDSITIPTRIDWTHQGSIGLEYLHSKNCIHRDIATRNCLIHQNALKLADFGMCRHTAIYKVDLSKALNVRWLAPEVWKTGETKPCTDVYAFGVMIWELFEIPYNSPYASMKAGQVKQKVMQGYRMKPQDCMPKEMADVLALAWHHKPERRPTASELRLKLRPICKKYCPNIELDDESGGDEKPPPEKSSVGSQERRKEKDKGTATAMPAAAADKMEKSEEVSAVPAVDGLAPCTAVEASTPLTPVDAKEHFVPDDEDRLPLDEEVTVPAVDGIAPSTPVHTAVEFTSPPTPMDVKEDYVPGDHDNKLDEEVSAVPAADGLEHLGIDVTFVSADLLKCPAGYVQSTIGRLLRVELRPVSHANTEDAMHGPVTTLRLARVGWFSDDEVERMRVALVGDGRLILMKDGLFLINVLVGGRGGYEREETGSKTGRSVSTTGDEIEPLMGELPKTAATTTDGPCGYCHRMVGPFRPVYKRPCCSVCRRIKEHPEKQNDCIQTPACRYYREQRELPSGEGDYSMVPSGCGACIGLQLADARDKAN</sequence>
<accession>A0AA36CXL2</accession>
<dbReference type="PROSITE" id="PS50011">
    <property type="entry name" value="PROTEIN_KINASE_DOM"/>
    <property type="match status" value="1"/>
</dbReference>
<dbReference type="SUPFAM" id="SSF56112">
    <property type="entry name" value="Protein kinase-like (PK-like)"/>
    <property type="match status" value="1"/>
</dbReference>
<evidence type="ECO:0000256" key="4">
    <source>
        <dbReference type="ARBA" id="ARBA00022840"/>
    </source>
</evidence>
<dbReference type="InterPro" id="IPR001245">
    <property type="entry name" value="Ser-Thr/Tyr_kinase_cat_dom"/>
</dbReference>
<evidence type="ECO:0000256" key="6">
    <source>
        <dbReference type="ARBA" id="ARBA00051245"/>
    </source>
</evidence>
<keyword evidence="2 8" id="KW-0547">Nucleotide-binding</keyword>
<dbReference type="InterPro" id="IPR036860">
    <property type="entry name" value="SH2_dom_sf"/>
</dbReference>
<feature type="domain" description="SH2" evidence="10">
    <location>
        <begin position="13"/>
        <end position="103"/>
    </location>
</feature>
<dbReference type="PROSITE" id="PS00109">
    <property type="entry name" value="PROTEIN_KINASE_TYR"/>
    <property type="match status" value="1"/>
</dbReference>
<evidence type="ECO:0000256" key="3">
    <source>
        <dbReference type="ARBA" id="ARBA00022777"/>
    </source>
</evidence>
<keyword evidence="7" id="KW-0727">SH2 domain</keyword>
<organism evidence="12 13">
    <name type="scientific">Mesorhabditis spiculigera</name>
    <dbReference type="NCBI Taxonomy" id="96644"/>
    <lineage>
        <taxon>Eukaryota</taxon>
        <taxon>Metazoa</taxon>
        <taxon>Ecdysozoa</taxon>
        <taxon>Nematoda</taxon>
        <taxon>Chromadorea</taxon>
        <taxon>Rhabditida</taxon>
        <taxon>Rhabditina</taxon>
        <taxon>Rhabditomorpha</taxon>
        <taxon>Rhabditoidea</taxon>
        <taxon>Rhabditidae</taxon>
        <taxon>Mesorhabditinae</taxon>
        <taxon>Mesorhabditis</taxon>
    </lineage>
</organism>
<dbReference type="InterPro" id="IPR050198">
    <property type="entry name" value="Non-receptor_tyrosine_kinases"/>
</dbReference>
<evidence type="ECO:0000256" key="2">
    <source>
        <dbReference type="ARBA" id="ARBA00022741"/>
    </source>
</evidence>
<dbReference type="EMBL" id="CATQJA010002648">
    <property type="protein sequence ID" value="CAJ0577226.1"/>
    <property type="molecule type" value="Genomic_DNA"/>
</dbReference>